<dbReference type="EMBL" id="UINC01009664">
    <property type="protein sequence ID" value="SVA43298.1"/>
    <property type="molecule type" value="Genomic_DNA"/>
</dbReference>
<evidence type="ECO:0008006" key="3">
    <source>
        <dbReference type="Google" id="ProtNLM"/>
    </source>
</evidence>
<sequence length="455" mass="50609">MILKIINALPKQLTSMNAKASSRVWFPSRVWRSMFHDRDICFQRFAGVFLTVLLINLVVGCSQKRGVANQPKQQFYQDVTESYLPTSKVSLQGAIFARADRNPGSDLVWFVSIPGKGSKIKILFNKGSSGIGRGKRASKAQRLTGNIRFLTKGDIDGNGVDDLVLITSPSKKGSAKVLFNNGKGYFYPRLEFELPFISNGIDRVDIVDLDQDGDVDFLFTGSKVLDKNGKINRRQGQVLINNGGGQFEDETNLLWPKLPLGVIGTSIADYDQDGSLDVFLVYADAQNRLLINNGVGKFVDKTGWLLPTILDQSTHADWADFDLDGDNDLLVTNKEIAKHYQSYSDETCYFLENVGAGRFIKKPNKMLPVAPAARVYLLDANGTGIPDVIILAKKGLHYLIGEGKWGFSIETEKRFPQTSPMREMSFGDINRDGFLDILGLVAKNNNPKLWLNRVE</sequence>
<name>A0A381VU48_9ZZZZ</name>
<gene>
    <name evidence="2" type="ORF">METZ01_LOCUS96152</name>
</gene>
<evidence type="ECO:0000256" key="1">
    <source>
        <dbReference type="ARBA" id="ARBA00022729"/>
    </source>
</evidence>
<dbReference type="Pfam" id="PF13517">
    <property type="entry name" value="FG-GAP_3"/>
    <property type="match status" value="3"/>
</dbReference>
<accession>A0A381VU48</accession>
<dbReference type="PANTHER" id="PTHR46580:SF4">
    <property type="entry name" value="ATP_GTP-BINDING PROTEIN"/>
    <property type="match status" value="1"/>
</dbReference>
<dbReference type="AlphaFoldDB" id="A0A381VU48"/>
<reference evidence="2" key="1">
    <citation type="submission" date="2018-05" db="EMBL/GenBank/DDBJ databases">
        <authorList>
            <person name="Lanie J.A."/>
            <person name="Ng W.-L."/>
            <person name="Kazmierczak K.M."/>
            <person name="Andrzejewski T.M."/>
            <person name="Davidsen T.M."/>
            <person name="Wayne K.J."/>
            <person name="Tettelin H."/>
            <person name="Glass J.I."/>
            <person name="Rusch D."/>
            <person name="Podicherti R."/>
            <person name="Tsui H.-C.T."/>
            <person name="Winkler M.E."/>
        </authorList>
    </citation>
    <scope>NUCLEOTIDE SEQUENCE</scope>
</reference>
<protein>
    <recommendedName>
        <fullName evidence="3">VCBS repeat-containing protein</fullName>
    </recommendedName>
</protein>
<dbReference type="SUPFAM" id="SSF69318">
    <property type="entry name" value="Integrin alpha N-terminal domain"/>
    <property type="match status" value="1"/>
</dbReference>
<proteinExistence type="predicted"/>
<dbReference type="InterPro" id="IPR013517">
    <property type="entry name" value="FG-GAP"/>
</dbReference>
<dbReference type="InterPro" id="IPR028994">
    <property type="entry name" value="Integrin_alpha_N"/>
</dbReference>
<keyword evidence="1" id="KW-0732">Signal</keyword>
<dbReference type="Gene3D" id="2.130.10.130">
    <property type="entry name" value="Integrin alpha, N-terminal"/>
    <property type="match status" value="1"/>
</dbReference>
<evidence type="ECO:0000313" key="2">
    <source>
        <dbReference type="EMBL" id="SVA43298.1"/>
    </source>
</evidence>
<organism evidence="2">
    <name type="scientific">marine metagenome</name>
    <dbReference type="NCBI Taxonomy" id="408172"/>
    <lineage>
        <taxon>unclassified sequences</taxon>
        <taxon>metagenomes</taxon>
        <taxon>ecological metagenomes</taxon>
    </lineage>
</organism>
<dbReference type="PANTHER" id="PTHR46580">
    <property type="entry name" value="SENSOR KINASE-RELATED"/>
    <property type="match status" value="1"/>
</dbReference>